<accession>T1GP65</accession>
<dbReference type="Proteomes" id="UP000015102">
    <property type="component" value="Unassembled WGS sequence"/>
</dbReference>
<sequence length="424" mass="45613">MMNPQGNGPSVNTANQLGGNINMAGPMGPGNQIPPNTAMNQNQSMMMQGGGPIGGMTAKYQQMIRAQAMQQQHMGPGPNGMGGSRPPPPEYKASQAQLMQAQMMHQGGGAGGRFANAAAMRRMAQQPIPPSGPMMRPQHSMYLQHSAGGGMGGPRSMGSYGAMGGMGPQRPPNVQVNPDGMPMGSQQEWRHMMMSQQQSMTFNVQSGGGVHMRQGGFNGGGYMPNAGNPNGNMPQGPNGMQMNPAQMQLMRQQQQQSVVGNQPNMMMANGGGGQQPPSVMQQMLQQSHHSSGQMQMTQMQMSSMQQSQQIQNQFGQQSVTTTSSHQQMIQMGGNGVPNTGPNASINQTINSVVANNSNDLSLEFLDSLPIGDAGNFSAQDLLNSLDNETLTFRTSYNKQFSCVEWFKYSRYFIFKLTSYSQNQQ</sequence>
<dbReference type="AlphaFoldDB" id="T1GP65"/>
<feature type="region of interest" description="Disordered" evidence="1">
    <location>
        <begin position="72"/>
        <end position="91"/>
    </location>
</feature>
<evidence type="ECO:0000256" key="1">
    <source>
        <dbReference type="SAM" id="MobiDB-lite"/>
    </source>
</evidence>
<dbReference type="OMA" id="AGGTMQM"/>
<dbReference type="EnsemblMetazoa" id="MESCA005382-RA">
    <property type="protein sequence ID" value="MESCA005382-PA"/>
    <property type="gene ID" value="MESCA005382"/>
</dbReference>
<protein>
    <submittedName>
        <fullName evidence="2">Uncharacterized protein</fullName>
    </submittedName>
</protein>
<evidence type="ECO:0000313" key="3">
    <source>
        <dbReference type="Proteomes" id="UP000015102"/>
    </source>
</evidence>
<evidence type="ECO:0000313" key="2">
    <source>
        <dbReference type="EnsemblMetazoa" id="MESCA005382-PA"/>
    </source>
</evidence>
<keyword evidence="3" id="KW-1185">Reference proteome</keyword>
<dbReference type="EMBL" id="CAQQ02188794">
    <property type="status" value="NOT_ANNOTATED_CDS"/>
    <property type="molecule type" value="Genomic_DNA"/>
</dbReference>
<feature type="compositionally biased region" description="Polar residues" evidence="1">
    <location>
        <begin position="1"/>
        <end position="19"/>
    </location>
</feature>
<organism evidence="2 3">
    <name type="scientific">Megaselia scalaris</name>
    <name type="common">Humpbacked fly</name>
    <name type="synonym">Phora scalaris</name>
    <dbReference type="NCBI Taxonomy" id="36166"/>
    <lineage>
        <taxon>Eukaryota</taxon>
        <taxon>Metazoa</taxon>
        <taxon>Ecdysozoa</taxon>
        <taxon>Arthropoda</taxon>
        <taxon>Hexapoda</taxon>
        <taxon>Insecta</taxon>
        <taxon>Pterygota</taxon>
        <taxon>Neoptera</taxon>
        <taxon>Endopterygota</taxon>
        <taxon>Diptera</taxon>
        <taxon>Brachycera</taxon>
        <taxon>Muscomorpha</taxon>
        <taxon>Platypezoidea</taxon>
        <taxon>Phoridae</taxon>
        <taxon>Megaseliini</taxon>
        <taxon>Megaselia</taxon>
    </lineage>
</organism>
<reference evidence="2" key="2">
    <citation type="submission" date="2015-06" db="UniProtKB">
        <authorList>
            <consortium name="EnsemblMetazoa"/>
        </authorList>
    </citation>
    <scope>IDENTIFICATION</scope>
</reference>
<dbReference type="HOGENOM" id="CLU_647761_0_0_1"/>
<proteinExistence type="predicted"/>
<name>T1GP65_MEGSC</name>
<reference evidence="3" key="1">
    <citation type="submission" date="2013-02" db="EMBL/GenBank/DDBJ databases">
        <authorList>
            <person name="Hughes D."/>
        </authorList>
    </citation>
    <scope>NUCLEOTIDE SEQUENCE</scope>
    <source>
        <strain>Durham</strain>
        <strain evidence="3">NC isolate 2 -- Noor lab</strain>
    </source>
</reference>
<feature type="region of interest" description="Disordered" evidence="1">
    <location>
        <begin position="1"/>
        <end position="43"/>
    </location>
</feature>
<dbReference type="EMBL" id="CAQQ02188793">
    <property type="status" value="NOT_ANNOTATED_CDS"/>
    <property type="molecule type" value="Genomic_DNA"/>
</dbReference>